<dbReference type="InterPro" id="IPR011545">
    <property type="entry name" value="DEAD/DEAH_box_helicase_dom"/>
</dbReference>
<dbReference type="GO" id="GO:0005694">
    <property type="term" value="C:chromosome"/>
    <property type="evidence" value="ECO:0007669"/>
    <property type="project" value="TreeGrafter"/>
</dbReference>
<reference evidence="9" key="1">
    <citation type="submission" date="2014-01" db="EMBL/GenBank/DDBJ databases">
        <title>The genome of the white-rot fungus Pycnoporus cinnabarinus: a basidiomycete model with a versatile arsenal for lignocellulosic biomass breakdown.</title>
        <authorList>
            <person name="Levasseur A."/>
            <person name="Lomascolo A."/>
            <person name="Ruiz-Duenas F.J."/>
            <person name="Uzan E."/>
            <person name="Piumi F."/>
            <person name="Kues U."/>
            <person name="Ram A.F.J."/>
            <person name="Murat C."/>
            <person name="Haon M."/>
            <person name="Benoit I."/>
            <person name="Arfi Y."/>
            <person name="Chevret D."/>
            <person name="Drula E."/>
            <person name="Kwon M.J."/>
            <person name="Gouret P."/>
            <person name="Lesage-Meessen L."/>
            <person name="Lombard V."/>
            <person name="Mariette J."/>
            <person name="Noirot C."/>
            <person name="Park J."/>
            <person name="Patyshakuliyeva A."/>
            <person name="Wieneger R.A.B."/>
            <person name="Wosten H.A.B."/>
            <person name="Martin F."/>
            <person name="Coutinho P.M."/>
            <person name="de Vries R."/>
            <person name="Martinez A.T."/>
            <person name="Klopp C."/>
            <person name="Pontarotti P."/>
            <person name="Henrissat B."/>
            <person name="Record E."/>
        </authorList>
    </citation>
    <scope>NUCLEOTIDE SEQUENCE [LARGE SCALE GENOMIC DNA]</scope>
    <source>
        <strain evidence="9">BRFM137</strain>
    </source>
</reference>
<protein>
    <recommendedName>
        <fullName evidence="5">DNA 3'-5' helicase</fullName>
        <ecNumber evidence="5">5.6.2.4</ecNumber>
    </recommendedName>
</protein>
<dbReference type="HOGENOM" id="CLU_001103_19_0_1"/>
<sequence length="759" mass="84497">MSEASEALAIPSVAQVREKTLQLLGRRPCLWQCNTTISILQRNQDVVCISATGSGKTLTFWMPLLFRPDGIQVIITPLNVLGEQNTRQLQAIGVRAIAISGKNANAKNFEAISHFQYRVVVTNPEQAFQAKGGFGKLWRNQAFRSHLISVVWDEAHCVKSWESFRKDYKDAGRLRNLLTEVPYYLPSATLPRPVLDGVLNNLHVQRSRVKILQRLNDRPNVYLTVKKMQHAASSFQDLVELLIPRGWKSGDRLSKFLVFFNKIEESHQAADVLQARFAAADHYKVLCFHSGVTTCLRDEATTEFAEGKLWGLYCMDSFGMGVDIADIEVVVQWRLTCDLDTLWQRIGRAAWGPGREAVAVLVVEPKYFDEDCNAAARRAEKRAEKRKNAEAHKAVAGEQRKRRRADTQGNATSAGAEDNVQTVGDATGALSQYQQLRVLYQTEQAKTSQAAVKAKKTDSDGVSPELDNLVNAATRPFRCYRVPIMAFYENDSVGAPNHPLFSFLAAPPPAEQPSAPRASHIDPKKYPMESKDFKFRAALHKFRRAETLKTYGRPILNNLGPGLIMGNETLTRISDCARARKLNSLEDLQRESKWHLSQKLGARVLELIVRFYPPQEPGGPLTSSIRANQHPSDGQGPRQMAPRRCGVCSQLGHTKRSKNCPGAKRPVPTLLDEENVDVTTLATSTNTALLPASPPTSATTAAVHCTDTQQSSTSGHARVRSYDNFWSQSLFAEPSYQCREVTMAELLGMAPLTKSHPQR</sequence>
<feature type="domain" description="Helicase C-terminal" evidence="8">
    <location>
        <begin position="234"/>
        <end position="399"/>
    </location>
</feature>
<dbReference type="PROSITE" id="PS51194">
    <property type="entry name" value="HELICASE_CTER"/>
    <property type="match status" value="1"/>
</dbReference>
<dbReference type="InterPro" id="IPR001650">
    <property type="entry name" value="Helicase_C-like"/>
</dbReference>
<evidence type="ECO:0000313" key="9">
    <source>
        <dbReference type="EMBL" id="CDO75294.1"/>
    </source>
</evidence>
<accession>A0A060SSZ3</accession>
<keyword evidence="10" id="KW-1185">Reference proteome</keyword>
<evidence type="ECO:0000256" key="1">
    <source>
        <dbReference type="ARBA" id="ARBA00005446"/>
    </source>
</evidence>
<dbReference type="Pfam" id="PF00270">
    <property type="entry name" value="DEAD"/>
    <property type="match status" value="1"/>
</dbReference>
<evidence type="ECO:0000256" key="4">
    <source>
        <dbReference type="ARBA" id="ARBA00034617"/>
    </source>
</evidence>
<dbReference type="Pfam" id="PF00271">
    <property type="entry name" value="Helicase_C"/>
    <property type="match status" value="1"/>
</dbReference>
<evidence type="ECO:0000259" key="8">
    <source>
        <dbReference type="PROSITE" id="PS51194"/>
    </source>
</evidence>
<dbReference type="EMBL" id="CCBP010000255">
    <property type="protein sequence ID" value="CDO75294.1"/>
    <property type="molecule type" value="Genomic_DNA"/>
</dbReference>
<evidence type="ECO:0000256" key="6">
    <source>
        <dbReference type="SAM" id="MobiDB-lite"/>
    </source>
</evidence>
<keyword evidence="3" id="KW-0067">ATP-binding</keyword>
<dbReference type="InterPro" id="IPR014001">
    <property type="entry name" value="Helicase_ATP-bd"/>
</dbReference>
<dbReference type="GO" id="GO:0009378">
    <property type="term" value="F:four-way junction helicase activity"/>
    <property type="evidence" value="ECO:0007669"/>
    <property type="project" value="TreeGrafter"/>
</dbReference>
<feature type="region of interest" description="Disordered" evidence="6">
    <location>
        <begin position="618"/>
        <end position="643"/>
    </location>
</feature>
<feature type="compositionally biased region" description="Basic and acidic residues" evidence="6">
    <location>
        <begin position="383"/>
        <end position="399"/>
    </location>
</feature>
<dbReference type="OrthoDB" id="10261556at2759"/>
<keyword evidence="2" id="KW-0547">Nucleotide-binding</keyword>
<comment type="catalytic activity">
    <reaction evidence="4">
        <text>Couples ATP hydrolysis with the unwinding of duplex DNA by translocating in the 3'-5' direction.</text>
        <dbReference type="EC" id="5.6.2.4"/>
    </reaction>
</comment>
<feature type="region of interest" description="Disordered" evidence="6">
    <location>
        <begin position="383"/>
        <end position="420"/>
    </location>
</feature>
<evidence type="ECO:0000256" key="3">
    <source>
        <dbReference type="ARBA" id="ARBA00022840"/>
    </source>
</evidence>
<evidence type="ECO:0000256" key="5">
    <source>
        <dbReference type="ARBA" id="ARBA00034808"/>
    </source>
</evidence>
<comment type="caution">
    <text evidence="9">The sequence shown here is derived from an EMBL/GenBank/DDBJ whole genome shotgun (WGS) entry which is preliminary data.</text>
</comment>
<dbReference type="STRING" id="5643.A0A060SSZ3"/>
<dbReference type="PANTHER" id="PTHR13710:SF154">
    <property type="entry name" value="RECQ HELICASE, PUTATIVE (AFU_ORTHOLOGUE AFUA_6G14720)-RELATED"/>
    <property type="match status" value="1"/>
</dbReference>
<dbReference type="InterPro" id="IPR027417">
    <property type="entry name" value="P-loop_NTPase"/>
</dbReference>
<feature type="compositionally biased region" description="Polar residues" evidence="6">
    <location>
        <begin position="407"/>
        <end position="420"/>
    </location>
</feature>
<name>A0A060SSZ3_PYCCI</name>
<dbReference type="EC" id="5.6.2.4" evidence="5"/>
<evidence type="ECO:0000313" key="10">
    <source>
        <dbReference type="Proteomes" id="UP000029665"/>
    </source>
</evidence>
<dbReference type="Proteomes" id="UP000029665">
    <property type="component" value="Unassembled WGS sequence"/>
</dbReference>
<comment type="similarity">
    <text evidence="1">Belongs to the helicase family. RecQ subfamily.</text>
</comment>
<dbReference type="GO" id="GO:0043138">
    <property type="term" value="F:3'-5' DNA helicase activity"/>
    <property type="evidence" value="ECO:0007669"/>
    <property type="project" value="UniProtKB-EC"/>
</dbReference>
<dbReference type="SUPFAM" id="SSF52540">
    <property type="entry name" value="P-loop containing nucleoside triphosphate hydrolases"/>
    <property type="match status" value="1"/>
</dbReference>
<evidence type="ECO:0000256" key="2">
    <source>
        <dbReference type="ARBA" id="ARBA00022741"/>
    </source>
</evidence>
<evidence type="ECO:0000259" key="7">
    <source>
        <dbReference type="PROSITE" id="PS51192"/>
    </source>
</evidence>
<feature type="compositionally biased region" description="Polar residues" evidence="6">
    <location>
        <begin position="621"/>
        <end position="632"/>
    </location>
</feature>
<dbReference type="GO" id="GO:0005524">
    <property type="term" value="F:ATP binding"/>
    <property type="evidence" value="ECO:0007669"/>
    <property type="project" value="UniProtKB-KW"/>
</dbReference>
<dbReference type="GO" id="GO:0003676">
    <property type="term" value="F:nucleic acid binding"/>
    <property type="evidence" value="ECO:0007669"/>
    <property type="project" value="InterPro"/>
</dbReference>
<dbReference type="GO" id="GO:0005737">
    <property type="term" value="C:cytoplasm"/>
    <property type="evidence" value="ECO:0007669"/>
    <property type="project" value="TreeGrafter"/>
</dbReference>
<feature type="domain" description="Helicase ATP-binding" evidence="7">
    <location>
        <begin position="37"/>
        <end position="208"/>
    </location>
</feature>
<proteinExistence type="inferred from homology"/>
<dbReference type="OMA" id="FAKIWRK"/>
<dbReference type="AlphaFoldDB" id="A0A060SSZ3"/>
<gene>
    <name evidence="9" type="ORF">BN946_scf184654.g2</name>
</gene>
<dbReference type="SMART" id="SM00490">
    <property type="entry name" value="HELICc"/>
    <property type="match status" value="1"/>
</dbReference>
<dbReference type="PANTHER" id="PTHR13710">
    <property type="entry name" value="DNA HELICASE RECQ FAMILY MEMBER"/>
    <property type="match status" value="1"/>
</dbReference>
<dbReference type="GO" id="GO:0000724">
    <property type="term" value="P:double-strand break repair via homologous recombination"/>
    <property type="evidence" value="ECO:0007669"/>
    <property type="project" value="TreeGrafter"/>
</dbReference>
<dbReference type="SMART" id="SM00487">
    <property type="entry name" value="DEXDc"/>
    <property type="match status" value="1"/>
</dbReference>
<dbReference type="PROSITE" id="PS51192">
    <property type="entry name" value="HELICASE_ATP_BIND_1"/>
    <property type="match status" value="1"/>
</dbReference>
<organism evidence="9 10">
    <name type="scientific">Pycnoporus cinnabarinus</name>
    <name type="common">Cinnabar-red polypore</name>
    <name type="synonym">Trametes cinnabarina</name>
    <dbReference type="NCBI Taxonomy" id="5643"/>
    <lineage>
        <taxon>Eukaryota</taxon>
        <taxon>Fungi</taxon>
        <taxon>Dikarya</taxon>
        <taxon>Basidiomycota</taxon>
        <taxon>Agaricomycotina</taxon>
        <taxon>Agaricomycetes</taxon>
        <taxon>Polyporales</taxon>
        <taxon>Polyporaceae</taxon>
        <taxon>Trametes</taxon>
    </lineage>
</organism>
<dbReference type="Gene3D" id="3.40.50.300">
    <property type="entry name" value="P-loop containing nucleotide triphosphate hydrolases"/>
    <property type="match status" value="2"/>
</dbReference>